<dbReference type="SUPFAM" id="SSF56801">
    <property type="entry name" value="Acetyl-CoA synthetase-like"/>
    <property type="match status" value="1"/>
</dbReference>
<dbReference type="AlphaFoldDB" id="A0A8B6MA46"/>
<dbReference type="PROSITE" id="PS00455">
    <property type="entry name" value="AMP_BINDING"/>
    <property type="match status" value="1"/>
</dbReference>
<name>A0A8B6MA46_METTU</name>
<dbReference type="InterPro" id="IPR025110">
    <property type="entry name" value="AMP-bd_C"/>
</dbReference>
<dbReference type="Proteomes" id="UP000485880">
    <property type="component" value="Unassembled WGS sequence"/>
</dbReference>
<dbReference type="PANTHER" id="PTHR43201">
    <property type="entry name" value="ACYL-COA SYNTHETASE"/>
    <property type="match status" value="1"/>
</dbReference>
<keyword evidence="6" id="KW-1185">Reference proteome</keyword>
<accession>A0A8B6MA46</accession>
<dbReference type="InterPro" id="IPR042099">
    <property type="entry name" value="ANL_N_sf"/>
</dbReference>
<dbReference type="Pfam" id="PF00501">
    <property type="entry name" value="AMP-binding"/>
    <property type="match status" value="1"/>
</dbReference>
<dbReference type="PANTHER" id="PTHR43201:SF5">
    <property type="entry name" value="MEDIUM-CHAIN ACYL-COA LIGASE ACSF2, MITOCHONDRIAL"/>
    <property type="match status" value="1"/>
</dbReference>
<gene>
    <name evidence="5" type="ORF">MPC4_310040</name>
</gene>
<protein>
    <submittedName>
        <fullName evidence="5">AMP-dependent synthetase and ligase</fullName>
    </submittedName>
</protein>
<dbReference type="RefSeq" id="WP_174513058.1">
    <property type="nucleotide sequence ID" value="NZ_CABFMQ020000089.1"/>
</dbReference>
<dbReference type="Pfam" id="PF13193">
    <property type="entry name" value="AMP-binding_C"/>
    <property type="match status" value="1"/>
</dbReference>
<organism evidence="5 6">
    <name type="scientific">Methylocella tundrae</name>
    <dbReference type="NCBI Taxonomy" id="227605"/>
    <lineage>
        <taxon>Bacteria</taxon>
        <taxon>Pseudomonadati</taxon>
        <taxon>Pseudomonadota</taxon>
        <taxon>Alphaproteobacteria</taxon>
        <taxon>Hyphomicrobiales</taxon>
        <taxon>Beijerinckiaceae</taxon>
        <taxon>Methylocella</taxon>
    </lineage>
</organism>
<comment type="similarity">
    <text evidence="1">Belongs to the ATP-dependent AMP-binding enzyme family.</text>
</comment>
<keyword evidence="2 5" id="KW-0436">Ligase</keyword>
<comment type="caution">
    <text evidence="5">The sequence shown here is derived from an EMBL/GenBank/DDBJ whole genome shotgun (WGS) entry which is preliminary data.</text>
</comment>
<dbReference type="GO" id="GO:0006631">
    <property type="term" value="P:fatty acid metabolic process"/>
    <property type="evidence" value="ECO:0007669"/>
    <property type="project" value="TreeGrafter"/>
</dbReference>
<evidence type="ECO:0000313" key="6">
    <source>
        <dbReference type="Proteomes" id="UP000485880"/>
    </source>
</evidence>
<evidence type="ECO:0000259" key="4">
    <source>
        <dbReference type="Pfam" id="PF13193"/>
    </source>
</evidence>
<dbReference type="Gene3D" id="3.30.300.30">
    <property type="match status" value="1"/>
</dbReference>
<feature type="domain" description="AMP-binding enzyme C-terminal" evidence="4">
    <location>
        <begin position="438"/>
        <end position="513"/>
    </location>
</feature>
<feature type="domain" description="AMP-dependent synthetase/ligase" evidence="3">
    <location>
        <begin position="21"/>
        <end position="387"/>
    </location>
</feature>
<dbReference type="EMBL" id="CABFMQ020000089">
    <property type="protein sequence ID" value="VTZ51165.1"/>
    <property type="molecule type" value="Genomic_DNA"/>
</dbReference>
<evidence type="ECO:0000313" key="5">
    <source>
        <dbReference type="EMBL" id="VTZ51165.1"/>
    </source>
</evidence>
<evidence type="ECO:0000256" key="1">
    <source>
        <dbReference type="ARBA" id="ARBA00006432"/>
    </source>
</evidence>
<reference evidence="5 6" key="1">
    <citation type="submission" date="2019-05" db="EMBL/GenBank/DDBJ databases">
        <authorList>
            <person name="Farhan Ul Haque M."/>
        </authorList>
    </citation>
    <scope>NUCLEOTIDE SEQUENCE [LARGE SCALE GENOMIC DNA]</scope>
    <source>
        <strain evidence="5">2</strain>
    </source>
</reference>
<proteinExistence type="inferred from homology"/>
<dbReference type="InterPro" id="IPR020845">
    <property type="entry name" value="AMP-binding_CS"/>
</dbReference>
<dbReference type="InterPro" id="IPR045851">
    <property type="entry name" value="AMP-bd_C_sf"/>
</dbReference>
<sequence>MPRRHDAIIHPFAGLDLPWLLQTQAQASPEKILLTWAPFDAPPRAYSYAEFYDLVGRAAAGIKARGVAVGDRILVHLENCPEFLIVWCAIAELGAIAVTTNTRSSVPELDYYIEHSGCSGAITQPSLLACVAEAGRNLGWIVTTEYDAGQSPAKGSQPGTIDSFSALIARDPLKPRRQAAADPRRPIAVQYTSGTTSRPKGVVITHGNALWAGRVSSAHEALLREDVHLIYAPLFHVNALGYSFLPALWVGASVVLQPRFSKSRFWRTACDHRATWGSMIIFAVRALTEVENPTWQPFRCWGGAGANALLAQKIGVHMLGWYGMTETISHPICGYPDLPNRTDFIGRPAPEYGVRIVDANDSPSPFGETGLLKVRGVMGVSLFGGYLNDEAATKNAFDENGWFITGDRVVPYEDGSIRFAERDKDMLKVGGENVASSEVERVIAAIEGIIEVAVVGKPHPMLDEVPVAFIRLSPDVPDDARSMLIERVHAACASALADFKRPHDLIIIDEFPRAVLDKIAKAQLRARLIA</sequence>
<evidence type="ECO:0000256" key="2">
    <source>
        <dbReference type="ARBA" id="ARBA00022598"/>
    </source>
</evidence>
<dbReference type="InterPro" id="IPR000873">
    <property type="entry name" value="AMP-dep_synth/lig_dom"/>
</dbReference>
<evidence type="ECO:0000259" key="3">
    <source>
        <dbReference type="Pfam" id="PF00501"/>
    </source>
</evidence>
<dbReference type="Gene3D" id="3.40.50.12780">
    <property type="entry name" value="N-terminal domain of ligase-like"/>
    <property type="match status" value="1"/>
</dbReference>
<dbReference type="GO" id="GO:0031956">
    <property type="term" value="F:medium-chain fatty acid-CoA ligase activity"/>
    <property type="evidence" value="ECO:0007669"/>
    <property type="project" value="TreeGrafter"/>
</dbReference>